<name>A0AAQ4RE84_GASAC</name>
<dbReference type="FunFam" id="1.10.340.70:FF:000001">
    <property type="entry name" value="Retrovirus-related Pol polyprotein from transposon gypsy-like Protein"/>
    <property type="match status" value="1"/>
</dbReference>
<dbReference type="PANTHER" id="PTHR37984:SF15">
    <property type="entry name" value="INTEGRASE CATALYTIC DOMAIN-CONTAINING PROTEIN"/>
    <property type="match status" value="1"/>
</dbReference>
<dbReference type="SUPFAM" id="SSF53098">
    <property type="entry name" value="Ribonuclease H-like"/>
    <property type="match status" value="1"/>
</dbReference>
<dbReference type="Ensembl" id="ENSGACT00000031072.1">
    <property type="protein sequence ID" value="ENSGACP00000061272.1"/>
    <property type="gene ID" value="ENSGACG00000032056.1"/>
</dbReference>
<dbReference type="InterPro" id="IPR012337">
    <property type="entry name" value="RNaseH-like_sf"/>
</dbReference>
<dbReference type="AlphaFoldDB" id="A0AAQ4RE84"/>
<dbReference type="GO" id="GO:0003676">
    <property type="term" value="F:nucleic acid binding"/>
    <property type="evidence" value="ECO:0007669"/>
    <property type="project" value="InterPro"/>
</dbReference>
<evidence type="ECO:0000313" key="3">
    <source>
        <dbReference type="Ensembl" id="ENSGACP00000061272.1"/>
    </source>
</evidence>
<keyword evidence="4" id="KW-1185">Reference proteome</keyword>
<dbReference type="InterPro" id="IPR036397">
    <property type="entry name" value="RNaseH_sf"/>
</dbReference>
<reference evidence="3 4" key="1">
    <citation type="journal article" date="2021" name="G3 (Bethesda)">
        <title>Improved contiguity of the threespine stickleback genome using long-read sequencing.</title>
        <authorList>
            <person name="Nath S."/>
            <person name="Shaw D.E."/>
            <person name="White M.A."/>
        </authorList>
    </citation>
    <scope>NUCLEOTIDE SEQUENCE [LARGE SCALE GENOMIC DNA]</scope>
    <source>
        <strain evidence="3 4">Lake Benthic</strain>
    </source>
</reference>
<accession>A0AAQ4RE84</accession>
<evidence type="ECO:0000313" key="4">
    <source>
        <dbReference type="Proteomes" id="UP000007635"/>
    </source>
</evidence>
<reference evidence="3" key="2">
    <citation type="submission" date="2025-08" db="UniProtKB">
        <authorList>
            <consortium name="Ensembl"/>
        </authorList>
    </citation>
    <scope>IDENTIFICATION</scope>
</reference>
<dbReference type="Pfam" id="PF00665">
    <property type="entry name" value="rve"/>
    <property type="match status" value="1"/>
</dbReference>
<dbReference type="InterPro" id="IPR050951">
    <property type="entry name" value="Retrovirus_Pol_polyprotein"/>
</dbReference>
<proteinExistence type="predicted"/>
<dbReference type="GO" id="GO:0015074">
    <property type="term" value="P:DNA integration"/>
    <property type="evidence" value="ECO:0007669"/>
    <property type="project" value="InterPro"/>
</dbReference>
<dbReference type="Gene3D" id="1.10.340.70">
    <property type="match status" value="1"/>
</dbReference>
<dbReference type="PANTHER" id="PTHR37984">
    <property type="entry name" value="PROTEIN CBG26694"/>
    <property type="match status" value="1"/>
</dbReference>
<dbReference type="InterPro" id="IPR001584">
    <property type="entry name" value="Integrase_cat-core"/>
</dbReference>
<reference evidence="3" key="3">
    <citation type="submission" date="2025-09" db="UniProtKB">
        <authorList>
            <consortium name="Ensembl"/>
        </authorList>
    </citation>
    <scope>IDENTIFICATION</scope>
</reference>
<organism evidence="3 4">
    <name type="scientific">Gasterosteus aculeatus aculeatus</name>
    <name type="common">three-spined stickleback</name>
    <dbReference type="NCBI Taxonomy" id="481459"/>
    <lineage>
        <taxon>Eukaryota</taxon>
        <taxon>Metazoa</taxon>
        <taxon>Chordata</taxon>
        <taxon>Craniata</taxon>
        <taxon>Vertebrata</taxon>
        <taxon>Euteleostomi</taxon>
        <taxon>Actinopterygii</taxon>
        <taxon>Neopterygii</taxon>
        <taxon>Teleostei</taxon>
        <taxon>Neoteleostei</taxon>
        <taxon>Acanthomorphata</taxon>
        <taxon>Eupercaria</taxon>
        <taxon>Perciformes</taxon>
        <taxon>Cottioidei</taxon>
        <taxon>Gasterosteales</taxon>
        <taxon>Gasterosteidae</taxon>
        <taxon>Gasterosteus</taxon>
    </lineage>
</organism>
<evidence type="ECO:0000256" key="1">
    <source>
        <dbReference type="ARBA" id="ARBA00039658"/>
    </source>
</evidence>
<dbReference type="PROSITE" id="PS50994">
    <property type="entry name" value="INTEGRASE"/>
    <property type="match status" value="1"/>
</dbReference>
<dbReference type="Gene3D" id="3.30.420.10">
    <property type="entry name" value="Ribonuclease H-like superfamily/Ribonuclease H"/>
    <property type="match status" value="1"/>
</dbReference>
<dbReference type="InterPro" id="IPR041588">
    <property type="entry name" value="Integrase_H2C2"/>
</dbReference>
<dbReference type="Pfam" id="PF17921">
    <property type="entry name" value="Integrase_H2C2"/>
    <property type="match status" value="1"/>
</dbReference>
<feature type="domain" description="Integrase catalytic" evidence="2">
    <location>
        <begin position="214"/>
        <end position="374"/>
    </location>
</feature>
<evidence type="ECO:0000259" key="2">
    <source>
        <dbReference type="PROSITE" id="PS50994"/>
    </source>
</evidence>
<protein>
    <recommendedName>
        <fullName evidence="1">Gypsy retrotransposon integrase-like protein 1</fullName>
    </recommendedName>
</protein>
<sequence>MILGNDLAGGAVWPSVPPSPVVAPELMVIAGPDDCGQRYPDVFPACAVTRAQRAKTVSDIGGEQSETKVVIPLPDLPPSVPRLEWVESQQVDPSLSGLLTNVLPESEVGNVALGYFLQDGLLVRKWVPRKGDFVGEPVFQIVVPDTFRVAVLKIAHDESGHLGPRKTYDRILRYFFWPKLKRDVSNYIKSCHTCQLTGKPSQSIKTAPLCPIPAISQPFEHLIIDCVGPLPTSKSGCSYLLSVMCQTTRYPAVYPLRSISARSIVKALTQFFSIFGVPRVIQSDQGSNFTLHLFGQVLKQLKVKHNRASAYHAQSQGASERFHQTLKSLLRACCTEVGRDWEEGLPWLMLMLSAREVVQGSTGFSPNDLVFGHTVRGPLAVLRDGLGDTVNSLNCSGMG</sequence>
<dbReference type="GeneTree" id="ENSGT01050000244855"/>
<dbReference type="Proteomes" id="UP000007635">
    <property type="component" value="Chromosome XI"/>
</dbReference>
<dbReference type="FunFam" id="3.30.420.10:FF:000032">
    <property type="entry name" value="Retrovirus-related Pol polyprotein from transposon 297-like Protein"/>
    <property type="match status" value="1"/>
</dbReference>